<dbReference type="EMBL" id="QYUK01000011">
    <property type="protein sequence ID" value="RJF86473.1"/>
    <property type="molecule type" value="Genomic_DNA"/>
</dbReference>
<accession>A0A418W8Y9</accession>
<comment type="similarity">
    <text evidence="1">Belongs to the transposase 8 family.</text>
</comment>
<name>A0A418W8Y9_9PROT</name>
<dbReference type="InterPro" id="IPR002514">
    <property type="entry name" value="Transposase_8"/>
</dbReference>
<evidence type="ECO:0000313" key="4">
    <source>
        <dbReference type="Proteomes" id="UP000284605"/>
    </source>
</evidence>
<dbReference type="GO" id="GO:0043565">
    <property type="term" value="F:sequence-specific DNA binding"/>
    <property type="evidence" value="ECO:0007669"/>
    <property type="project" value="InterPro"/>
</dbReference>
<evidence type="ECO:0008006" key="5">
    <source>
        <dbReference type="Google" id="ProtNLM"/>
    </source>
</evidence>
<dbReference type="PANTHER" id="PTHR37936:SF3">
    <property type="entry name" value="TRANSPOSASE INSC FOR INSERTION ELEMENT IS2A-RELATED"/>
    <property type="match status" value="1"/>
</dbReference>
<dbReference type="EMBL" id="QYUK01000011">
    <property type="protein sequence ID" value="RJF86458.1"/>
    <property type="molecule type" value="Genomic_DNA"/>
</dbReference>
<dbReference type="RefSeq" id="WP_119777096.1">
    <property type="nucleotide sequence ID" value="NZ_QYUK01000011.1"/>
</dbReference>
<dbReference type="Proteomes" id="UP000284605">
    <property type="component" value="Unassembled WGS sequence"/>
</dbReference>
<sequence>MRQDILTGPERRRRWAIAEKRRIVDEAGAEGVSVAEVARRHDLTRQHIYQWRRELQAKGDLPTVATVFLPVEISSDDGRTERGGDADLVHGYQVEIVVRNGRSVRVASDVPDVIVQRMIRLAEAP</sequence>
<dbReference type="Pfam" id="PF01527">
    <property type="entry name" value="HTH_Tnp_1"/>
    <property type="match status" value="1"/>
</dbReference>
<dbReference type="OrthoDB" id="7267835at2"/>
<protein>
    <recommendedName>
        <fullName evidence="5">Transposase</fullName>
    </recommendedName>
</protein>
<dbReference type="InterPro" id="IPR010921">
    <property type="entry name" value="Trp_repressor/repl_initiator"/>
</dbReference>
<dbReference type="GO" id="GO:0004803">
    <property type="term" value="F:transposase activity"/>
    <property type="evidence" value="ECO:0007669"/>
    <property type="project" value="InterPro"/>
</dbReference>
<dbReference type="SUPFAM" id="SSF48295">
    <property type="entry name" value="TrpR-like"/>
    <property type="match status" value="1"/>
</dbReference>
<comment type="caution">
    <text evidence="2">The sequence shown here is derived from an EMBL/GenBank/DDBJ whole genome shotgun (WGS) entry which is preliminary data.</text>
</comment>
<evidence type="ECO:0000313" key="3">
    <source>
        <dbReference type="EMBL" id="RJF86473.1"/>
    </source>
</evidence>
<gene>
    <name evidence="2" type="ORF">D3874_04960</name>
    <name evidence="3" type="ORF">D3874_05060</name>
</gene>
<evidence type="ECO:0000256" key="1">
    <source>
        <dbReference type="ARBA" id="ARBA00009964"/>
    </source>
</evidence>
<keyword evidence="4" id="KW-1185">Reference proteome</keyword>
<proteinExistence type="inferred from homology"/>
<organism evidence="2 4">
    <name type="scientific">Oleomonas cavernae</name>
    <dbReference type="NCBI Taxonomy" id="2320859"/>
    <lineage>
        <taxon>Bacteria</taxon>
        <taxon>Pseudomonadati</taxon>
        <taxon>Pseudomonadota</taxon>
        <taxon>Alphaproteobacteria</taxon>
        <taxon>Acetobacterales</taxon>
        <taxon>Acetobacteraceae</taxon>
        <taxon>Oleomonas</taxon>
    </lineage>
</organism>
<dbReference type="Gene3D" id="1.10.10.10">
    <property type="entry name" value="Winged helix-like DNA-binding domain superfamily/Winged helix DNA-binding domain"/>
    <property type="match status" value="1"/>
</dbReference>
<dbReference type="NCBIfam" id="NF047595">
    <property type="entry name" value="IS66_ISRel24_TnpA"/>
    <property type="match status" value="1"/>
</dbReference>
<evidence type="ECO:0000313" key="2">
    <source>
        <dbReference type="EMBL" id="RJF86458.1"/>
    </source>
</evidence>
<dbReference type="AlphaFoldDB" id="A0A418W8Y9"/>
<dbReference type="GO" id="GO:0006313">
    <property type="term" value="P:DNA transposition"/>
    <property type="evidence" value="ECO:0007669"/>
    <property type="project" value="InterPro"/>
</dbReference>
<dbReference type="PANTHER" id="PTHR37936">
    <property type="entry name" value="TRANSPOSASE INSC FOR INSERTION ELEMENT IS2A-RELATED"/>
    <property type="match status" value="1"/>
</dbReference>
<reference evidence="2 4" key="1">
    <citation type="submission" date="2018-09" db="EMBL/GenBank/DDBJ databases">
        <authorList>
            <person name="Zhu H."/>
        </authorList>
    </citation>
    <scope>NUCLEOTIDE SEQUENCE [LARGE SCALE GENOMIC DNA]</scope>
    <source>
        <strain evidence="2 4">K1W22B-8</strain>
    </source>
</reference>
<dbReference type="InterPro" id="IPR036388">
    <property type="entry name" value="WH-like_DNA-bd_sf"/>
</dbReference>